<organism evidence="5 6">
    <name type="scientific">Salix dunnii</name>
    <dbReference type="NCBI Taxonomy" id="1413687"/>
    <lineage>
        <taxon>Eukaryota</taxon>
        <taxon>Viridiplantae</taxon>
        <taxon>Streptophyta</taxon>
        <taxon>Embryophyta</taxon>
        <taxon>Tracheophyta</taxon>
        <taxon>Spermatophyta</taxon>
        <taxon>Magnoliopsida</taxon>
        <taxon>eudicotyledons</taxon>
        <taxon>Gunneridae</taxon>
        <taxon>Pentapetalae</taxon>
        <taxon>rosids</taxon>
        <taxon>fabids</taxon>
        <taxon>Malpighiales</taxon>
        <taxon>Salicaceae</taxon>
        <taxon>Saliceae</taxon>
        <taxon>Salix</taxon>
    </lineage>
</organism>
<keyword evidence="3" id="KW-0274">FAD</keyword>
<comment type="similarity">
    <text evidence="1">Belongs to the GMC oxidoreductase family.</text>
</comment>
<evidence type="ECO:0000313" key="5">
    <source>
        <dbReference type="EMBL" id="KAF9688521.1"/>
    </source>
</evidence>
<dbReference type="GO" id="GO:0016491">
    <property type="term" value="F:oxidoreductase activity"/>
    <property type="evidence" value="ECO:0007669"/>
    <property type="project" value="UniProtKB-KW"/>
</dbReference>
<evidence type="ECO:0000256" key="3">
    <source>
        <dbReference type="ARBA" id="ARBA00022827"/>
    </source>
</evidence>
<dbReference type="AlphaFoldDB" id="A0A835N8R5"/>
<accession>A0A835N8R5</accession>
<gene>
    <name evidence="5" type="ORF">SADUNF_Sadunf02G0205700</name>
</gene>
<evidence type="ECO:0000256" key="1">
    <source>
        <dbReference type="ARBA" id="ARBA00010790"/>
    </source>
</evidence>
<sequence>MISRGLKNPITAVCPWTLRIQEPPSSLQFLEMEAQEKWRGEGHLSHHLNEIDKENLKMGFRKALRILIAAGAVEVGTYRSDGRKVVCDCVSRKDLEEFLDTITKPGGLRSREENWTI</sequence>
<proteinExistence type="inferred from homology"/>
<dbReference type="Proteomes" id="UP000657918">
    <property type="component" value="Unassembled WGS sequence"/>
</dbReference>
<evidence type="ECO:0000256" key="4">
    <source>
        <dbReference type="ARBA" id="ARBA00023002"/>
    </source>
</evidence>
<reference evidence="5 6" key="1">
    <citation type="submission" date="2020-10" db="EMBL/GenBank/DDBJ databases">
        <title>Plant Genome Project.</title>
        <authorList>
            <person name="Zhang R.-G."/>
        </authorList>
    </citation>
    <scope>NUCLEOTIDE SEQUENCE [LARGE SCALE GENOMIC DNA]</scope>
    <source>
        <strain evidence="5">FAFU-HL-1</strain>
        <tissue evidence="5">Leaf</tissue>
    </source>
</reference>
<keyword evidence="6" id="KW-1185">Reference proteome</keyword>
<dbReference type="PANTHER" id="PTHR46056">
    <property type="entry name" value="LONG-CHAIN-ALCOHOL OXIDASE"/>
    <property type="match status" value="1"/>
</dbReference>
<keyword evidence="2" id="KW-0285">Flavoprotein</keyword>
<protein>
    <submittedName>
        <fullName evidence="5">Uncharacterized protein</fullName>
    </submittedName>
</protein>
<evidence type="ECO:0000313" key="6">
    <source>
        <dbReference type="Proteomes" id="UP000657918"/>
    </source>
</evidence>
<dbReference type="OrthoDB" id="269227at2759"/>
<comment type="caution">
    <text evidence="5">The sequence shown here is derived from an EMBL/GenBank/DDBJ whole genome shotgun (WGS) entry which is preliminary data.</text>
</comment>
<evidence type="ECO:0000256" key="2">
    <source>
        <dbReference type="ARBA" id="ARBA00022630"/>
    </source>
</evidence>
<dbReference type="EMBL" id="JADGMS010000002">
    <property type="protein sequence ID" value="KAF9688521.1"/>
    <property type="molecule type" value="Genomic_DNA"/>
</dbReference>
<keyword evidence="4" id="KW-0560">Oxidoreductase</keyword>
<name>A0A835N8R5_9ROSI</name>
<dbReference type="PANTHER" id="PTHR46056:SF12">
    <property type="entry name" value="LONG-CHAIN-ALCOHOL OXIDASE"/>
    <property type="match status" value="1"/>
</dbReference>